<dbReference type="EMBL" id="QQNA01000284">
    <property type="protein sequence ID" value="RDG34716.1"/>
    <property type="molecule type" value="Genomic_DNA"/>
</dbReference>
<evidence type="ECO:0000313" key="2">
    <source>
        <dbReference type="Proteomes" id="UP000253741"/>
    </source>
</evidence>
<accession>A0A370B4Q3</accession>
<reference evidence="1 2" key="1">
    <citation type="submission" date="2018-07" db="EMBL/GenBank/DDBJ databases">
        <title>Streptomyces species from bats.</title>
        <authorList>
            <person name="Dunlap C."/>
        </authorList>
    </citation>
    <scope>NUCLEOTIDE SEQUENCE [LARGE SCALE GENOMIC DNA]</scope>
    <source>
        <strain evidence="1 2">AC230</strain>
    </source>
</reference>
<gene>
    <name evidence="1" type="ORF">DVH02_29100</name>
</gene>
<proteinExistence type="predicted"/>
<protein>
    <submittedName>
        <fullName evidence="1">Uncharacterized protein</fullName>
    </submittedName>
</protein>
<dbReference type="Proteomes" id="UP000253741">
    <property type="component" value="Unassembled WGS sequence"/>
</dbReference>
<evidence type="ECO:0000313" key="1">
    <source>
        <dbReference type="EMBL" id="RDG34716.1"/>
    </source>
</evidence>
<sequence length="93" mass="10524">MAGACGGSSTPIDTSRLTDREKEWVEFSYAQEKNEDTRRAWEELPAEDVKSYLDQQRPGLCADPVALMRSLKDAGYEAGEMREYKEKTAELIC</sequence>
<dbReference type="OrthoDB" id="4232068at2"/>
<keyword evidence="2" id="KW-1185">Reference proteome</keyword>
<comment type="caution">
    <text evidence="1">The sequence shown here is derived from an EMBL/GenBank/DDBJ whole genome shotgun (WGS) entry which is preliminary data.</text>
</comment>
<dbReference type="RefSeq" id="WP_114626844.1">
    <property type="nucleotide sequence ID" value="NZ_QQNA01000284.1"/>
</dbReference>
<name>A0A370B4Q3_9ACTN</name>
<organism evidence="1 2">
    <name type="scientific">Streptomyces corynorhini</name>
    <dbReference type="NCBI Taxonomy" id="2282652"/>
    <lineage>
        <taxon>Bacteria</taxon>
        <taxon>Bacillati</taxon>
        <taxon>Actinomycetota</taxon>
        <taxon>Actinomycetes</taxon>
        <taxon>Kitasatosporales</taxon>
        <taxon>Streptomycetaceae</taxon>
        <taxon>Streptomyces</taxon>
    </lineage>
</organism>
<dbReference type="AlphaFoldDB" id="A0A370B4Q3"/>